<proteinExistence type="predicted"/>
<feature type="compositionally biased region" description="Low complexity" evidence="1">
    <location>
        <begin position="270"/>
        <end position="282"/>
    </location>
</feature>
<accession>A0A8K0GLI4</accession>
<dbReference type="GO" id="GO:0016020">
    <property type="term" value="C:membrane"/>
    <property type="evidence" value="ECO:0007669"/>
    <property type="project" value="TreeGrafter"/>
</dbReference>
<gene>
    <name evidence="3" type="ORF">ILUMI_04105</name>
</gene>
<keyword evidence="4" id="KW-1185">Reference proteome</keyword>
<sequence length="542" mass="61599">MNSSRLTPSRGFKPDFNSFILEQSLRINENRKRLKKCLIWGFINVCLLGIVVYDIIHTCPINVISFILYAEYMLSVIFLFNIVYHFICYINISLNTTPVIISPRQKQLLGIKDIDSNYTLQSDMHSPLGTSLYFENTPNTSFSNTPINSSAQSWRSNVSSSFNDSQNYLQSSFSCVRPSPQFAYDHQHRSSNMPSLNVLPHDISTGEFINDEQSLTDYLKGYQVYEKATNMSSPIEQPTSLLSSFWSHPAAKNNSEIPSVLRRCQYQLSPLSSGTSSSSPTGKSDDKSSPANTQPQGMDLWRRLHVNSSTLTQWNANIRMWLSQTIVERLVKEIDYIDDALQKQGLSDVHVGGVGLDRLRKTAQMAPVLQFIPTLSTLIPFLELNSNQEYLVKRIRELAKGGCMSDFKWNGGSSFNGKEWNDSLPTDTAIIMHLFVTYMDTQLLPMPNKPDVKPFSGNYYIKSSDKMPELSSHTLAIHQFSEKPPHYRVIMGKEIFEIVKGYNNLFHSLLLFIYQVNKKEHGMLGRVNFGRSGINILWVIDS</sequence>
<evidence type="ECO:0000313" key="3">
    <source>
        <dbReference type="EMBL" id="KAF2902083.1"/>
    </source>
</evidence>
<dbReference type="AlphaFoldDB" id="A0A8K0GLI4"/>
<protein>
    <recommendedName>
        <fullName evidence="5">Transmembrane protein 209</fullName>
    </recommendedName>
</protein>
<name>A0A8K0GLI4_IGNLU</name>
<evidence type="ECO:0000313" key="4">
    <source>
        <dbReference type="Proteomes" id="UP000801492"/>
    </source>
</evidence>
<evidence type="ECO:0008006" key="5">
    <source>
        <dbReference type="Google" id="ProtNLM"/>
    </source>
</evidence>
<dbReference type="PANTHER" id="PTHR21780">
    <property type="entry name" value="TRANSMEMBRANE PROTEIN 209"/>
    <property type="match status" value="1"/>
</dbReference>
<evidence type="ECO:0000256" key="2">
    <source>
        <dbReference type="SAM" id="Phobius"/>
    </source>
</evidence>
<dbReference type="EMBL" id="VTPC01001397">
    <property type="protein sequence ID" value="KAF2902083.1"/>
    <property type="molecule type" value="Genomic_DNA"/>
</dbReference>
<keyword evidence="2" id="KW-0472">Membrane</keyword>
<comment type="caution">
    <text evidence="3">The sequence shown here is derived from an EMBL/GenBank/DDBJ whole genome shotgun (WGS) entry which is preliminary data.</text>
</comment>
<keyword evidence="2" id="KW-1133">Transmembrane helix</keyword>
<keyword evidence="2" id="KW-0812">Transmembrane</keyword>
<dbReference type="InterPro" id="IPR019176">
    <property type="entry name" value="Cytochrome_B561-rel"/>
</dbReference>
<evidence type="ECO:0000256" key="1">
    <source>
        <dbReference type="SAM" id="MobiDB-lite"/>
    </source>
</evidence>
<feature type="region of interest" description="Disordered" evidence="1">
    <location>
        <begin position="270"/>
        <end position="297"/>
    </location>
</feature>
<feature type="transmembrane region" description="Helical" evidence="2">
    <location>
        <begin position="63"/>
        <end position="87"/>
    </location>
</feature>
<dbReference type="Proteomes" id="UP000801492">
    <property type="component" value="Unassembled WGS sequence"/>
</dbReference>
<dbReference type="PANTHER" id="PTHR21780:SF0">
    <property type="entry name" value="TRANSMEMBRANE PROTEIN 209"/>
    <property type="match status" value="1"/>
</dbReference>
<feature type="transmembrane region" description="Helical" evidence="2">
    <location>
        <begin position="38"/>
        <end position="56"/>
    </location>
</feature>
<reference evidence="3" key="1">
    <citation type="submission" date="2019-08" db="EMBL/GenBank/DDBJ databases">
        <title>The genome of the North American firefly Photinus pyralis.</title>
        <authorList>
            <consortium name="Photinus pyralis genome working group"/>
            <person name="Fallon T.R."/>
            <person name="Sander Lower S.E."/>
            <person name="Weng J.-K."/>
        </authorList>
    </citation>
    <scope>NUCLEOTIDE SEQUENCE</scope>
    <source>
        <strain evidence="3">TRF0915ILg1</strain>
        <tissue evidence="3">Whole body</tissue>
    </source>
</reference>
<dbReference type="OrthoDB" id="509821at2759"/>
<organism evidence="3 4">
    <name type="scientific">Ignelater luminosus</name>
    <name type="common">Cucubano</name>
    <name type="synonym">Pyrophorus luminosus</name>
    <dbReference type="NCBI Taxonomy" id="2038154"/>
    <lineage>
        <taxon>Eukaryota</taxon>
        <taxon>Metazoa</taxon>
        <taxon>Ecdysozoa</taxon>
        <taxon>Arthropoda</taxon>
        <taxon>Hexapoda</taxon>
        <taxon>Insecta</taxon>
        <taxon>Pterygota</taxon>
        <taxon>Neoptera</taxon>
        <taxon>Endopterygota</taxon>
        <taxon>Coleoptera</taxon>
        <taxon>Polyphaga</taxon>
        <taxon>Elateriformia</taxon>
        <taxon>Elateroidea</taxon>
        <taxon>Elateridae</taxon>
        <taxon>Agrypninae</taxon>
        <taxon>Pyrophorini</taxon>
        <taxon>Ignelater</taxon>
    </lineage>
</organism>
<dbReference type="Pfam" id="PF09786">
    <property type="entry name" value="CytochromB561_N"/>
    <property type="match status" value="1"/>
</dbReference>